<dbReference type="EMBL" id="VSRR010001352">
    <property type="protein sequence ID" value="MPC24621.1"/>
    <property type="molecule type" value="Genomic_DNA"/>
</dbReference>
<keyword evidence="2" id="KW-1185">Reference proteome</keyword>
<evidence type="ECO:0000313" key="2">
    <source>
        <dbReference type="Proteomes" id="UP000324222"/>
    </source>
</evidence>
<comment type="caution">
    <text evidence="1">The sequence shown here is derived from an EMBL/GenBank/DDBJ whole genome shotgun (WGS) entry which is preliminary data.</text>
</comment>
<sequence length="110" mass="12019">MKHIDGEGGFVPSEVVSVLGGAATVLRGSPGPPGGCRVRGRRQQVSQARAMAWRVDRGGVSCSCWRDEGGPMIVLFCRSANPLSVRLFRIKLCQEYQVEHQVWFCDAATK</sequence>
<protein>
    <submittedName>
        <fullName evidence="1">Uncharacterized protein</fullName>
    </submittedName>
</protein>
<proteinExistence type="predicted"/>
<evidence type="ECO:0000313" key="1">
    <source>
        <dbReference type="EMBL" id="MPC24621.1"/>
    </source>
</evidence>
<organism evidence="1 2">
    <name type="scientific">Portunus trituberculatus</name>
    <name type="common">Swimming crab</name>
    <name type="synonym">Neptunus trituberculatus</name>
    <dbReference type="NCBI Taxonomy" id="210409"/>
    <lineage>
        <taxon>Eukaryota</taxon>
        <taxon>Metazoa</taxon>
        <taxon>Ecdysozoa</taxon>
        <taxon>Arthropoda</taxon>
        <taxon>Crustacea</taxon>
        <taxon>Multicrustacea</taxon>
        <taxon>Malacostraca</taxon>
        <taxon>Eumalacostraca</taxon>
        <taxon>Eucarida</taxon>
        <taxon>Decapoda</taxon>
        <taxon>Pleocyemata</taxon>
        <taxon>Brachyura</taxon>
        <taxon>Eubrachyura</taxon>
        <taxon>Portunoidea</taxon>
        <taxon>Portunidae</taxon>
        <taxon>Portuninae</taxon>
        <taxon>Portunus</taxon>
    </lineage>
</organism>
<reference evidence="1 2" key="1">
    <citation type="submission" date="2019-05" db="EMBL/GenBank/DDBJ databases">
        <title>Another draft genome of Portunus trituberculatus and its Hox gene families provides insights of decapod evolution.</title>
        <authorList>
            <person name="Jeong J.-H."/>
            <person name="Song I."/>
            <person name="Kim S."/>
            <person name="Choi T."/>
            <person name="Kim D."/>
            <person name="Ryu S."/>
            <person name="Kim W."/>
        </authorList>
    </citation>
    <scope>NUCLEOTIDE SEQUENCE [LARGE SCALE GENOMIC DNA]</scope>
    <source>
        <tissue evidence="1">Muscle</tissue>
    </source>
</reference>
<dbReference type="Proteomes" id="UP000324222">
    <property type="component" value="Unassembled WGS sequence"/>
</dbReference>
<dbReference type="AlphaFoldDB" id="A0A5B7DSQ1"/>
<gene>
    <name evidence="1" type="ORF">E2C01_017708</name>
</gene>
<name>A0A5B7DSQ1_PORTR</name>
<accession>A0A5B7DSQ1</accession>